<name>A0A3N4IGY5_ASCIM</name>
<feature type="compositionally biased region" description="Low complexity" evidence="6">
    <location>
        <begin position="705"/>
        <end position="738"/>
    </location>
</feature>
<dbReference type="Gene3D" id="4.10.240.10">
    <property type="entry name" value="Zn(2)-C6 fungal-type DNA-binding domain"/>
    <property type="match status" value="1"/>
</dbReference>
<dbReference type="Proteomes" id="UP000275078">
    <property type="component" value="Unassembled WGS sequence"/>
</dbReference>
<keyword evidence="9" id="KW-1185">Reference proteome</keyword>
<reference evidence="8 9" key="1">
    <citation type="journal article" date="2018" name="Nat. Ecol. Evol.">
        <title>Pezizomycetes genomes reveal the molecular basis of ectomycorrhizal truffle lifestyle.</title>
        <authorList>
            <person name="Murat C."/>
            <person name="Payen T."/>
            <person name="Noel B."/>
            <person name="Kuo A."/>
            <person name="Morin E."/>
            <person name="Chen J."/>
            <person name="Kohler A."/>
            <person name="Krizsan K."/>
            <person name="Balestrini R."/>
            <person name="Da Silva C."/>
            <person name="Montanini B."/>
            <person name="Hainaut M."/>
            <person name="Levati E."/>
            <person name="Barry K.W."/>
            <person name="Belfiori B."/>
            <person name="Cichocki N."/>
            <person name="Clum A."/>
            <person name="Dockter R.B."/>
            <person name="Fauchery L."/>
            <person name="Guy J."/>
            <person name="Iotti M."/>
            <person name="Le Tacon F."/>
            <person name="Lindquist E.A."/>
            <person name="Lipzen A."/>
            <person name="Malagnac F."/>
            <person name="Mello A."/>
            <person name="Molinier V."/>
            <person name="Miyauchi S."/>
            <person name="Poulain J."/>
            <person name="Riccioni C."/>
            <person name="Rubini A."/>
            <person name="Sitrit Y."/>
            <person name="Splivallo R."/>
            <person name="Traeger S."/>
            <person name="Wang M."/>
            <person name="Zifcakova L."/>
            <person name="Wipf D."/>
            <person name="Zambonelli A."/>
            <person name="Paolocci F."/>
            <person name="Nowrousian M."/>
            <person name="Ottonello S."/>
            <person name="Baldrian P."/>
            <person name="Spatafora J.W."/>
            <person name="Henrissat B."/>
            <person name="Nagy L.G."/>
            <person name="Aury J.M."/>
            <person name="Wincker P."/>
            <person name="Grigoriev I.V."/>
            <person name="Bonfante P."/>
            <person name="Martin F.M."/>
        </authorList>
    </citation>
    <scope>NUCLEOTIDE SEQUENCE [LARGE SCALE GENOMIC DNA]</scope>
    <source>
        <strain evidence="8 9">RN42</strain>
    </source>
</reference>
<dbReference type="SMART" id="SM00066">
    <property type="entry name" value="GAL4"/>
    <property type="match status" value="1"/>
</dbReference>
<dbReference type="STRING" id="1160509.A0A3N4IGY5"/>
<evidence type="ECO:0000256" key="1">
    <source>
        <dbReference type="ARBA" id="ARBA00004123"/>
    </source>
</evidence>
<keyword evidence="4" id="KW-0804">Transcription</keyword>
<evidence type="ECO:0000256" key="5">
    <source>
        <dbReference type="ARBA" id="ARBA00023242"/>
    </source>
</evidence>
<evidence type="ECO:0000256" key="6">
    <source>
        <dbReference type="SAM" id="MobiDB-lite"/>
    </source>
</evidence>
<dbReference type="GO" id="GO:0006351">
    <property type="term" value="P:DNA-templated transcription"/>
    <property type="evidence" value="ECO:0007669"/>
    <property type="project" value="InterPro"/>
</dbReference>
<organism evidence="8 9">
    <name type="scientific">Ascobolus immersus RN42</name>
    <dbReference type="NCBI Taxonomy" id="1160509"/>
    <lineage>
        <taxon>Eukaryota</taxon>
        <taxon>Fungi</taxon>
        <taxon>Dikarya</taxon>
        <taxon>Ascomycota</taxon>
        <taxon>Pezizomycotina</taxon>
        <taxon>Pezizomycetes</taxon>
        <taxon>Pezizales</taxon>
        <taxon>Ascobolaceae</taxon>
        <taxon>Ascobolus</taxon>
    </lineage>
</organism>
<dbReference type="Pfam" id="PF04082">
    <property type="entry name" value="Fungal_trans"/>
    <property type="match status" value="1"/>
</dbReference>
<feature type="compositionally biased region" description="Polar residues" evidence="6">
    <location>
        <begin position="740"/>
        <end position="754"/>
    </location>
</feature>
<dbReference type="AlphaFoldDB" id="A0A3N4IGY5"/>
<dbReference type="OrthoDB" id="5370478at2759"/>
<comment type="subcellular location">
    <subcellularLocation>
        <location evidence="1">Nucleus</location>
    </subcellularLocation>
</comment>
<dbReference type="CDD" id="cd12148">
    <property type="entry name" value="fungal_TF_MHR"/>
    <property type="match status" value="1"/>
</dbReference>
<dbReference type="PROSITE" id="PS50048">
    <property type="entry name" value="ZN2_CY6_FUNGAL_2"/>
    <property type="match status" value="1"/>
</dbReference>
<keyword evidence="3" id="KW-0805">Transcription regulation</keyword>
<dbReference type="InterPro" id="IPR036864">
    <property type="entry name" value="Zn2-C6_fun-type_DNA-bd_sf"/>
</dbReference>
<dbReference type="GO" id="GO:0000981">
    <property type="term" value="F:DNA-binding transcription factor activity, RNA polymerase II-specific"/>
    <property type="evidence" value="ECO:0007669"/>
    <property type="project" value="InterPro"/>
</dbReference>
<dbReference type="Pfam" id="PF00172">
    <property type="entry name" value="Zn_clus"/>
    <property type="match status" value="1"/>
</dbReference>
<feature type="region of interest" description="Disordered" evidence="6">
    <location>
        <begin position="705"/>
        <end position="797"/>
    </location>
</feature>
<dbReference type="CDD" id="cd00067">
    <property type="entry name" value="GAL4"/>
    <property type="match status" value="1"/>
</dbReference>
<sequence length="833" mass="91568">MRSSIACVRCRRSKVKCVNSGVNTICRACEAGGRECTYPSPVSSGSAASASAAHANDALKRPRPKKPATGAVGVSHTAGMPGPTGGIHHTQRKESPRARRGYSLDEALDTKVLTHAVWKSLFDSFCQHFYPTFPFIHTPSFLDWLKVPPQPAGSTVPNPSAQGSHSPYLLLGVLTLTARFSQDLINAHTLPGHKPDPIGTSEYYASCLRYLLFMPSSALPSAGTAGIEFGEPSLDKVQALLMLAFHEWGAMKRGAQAWTWIGVAMRMAETLGLGVENPDPDFYSYKADFVTTQSSVPTFSAQSPITANLQLAGAKKDGWDEPPNKRRRMETGRAEKEAFVEDEIKRRTYWAGFMLERSLASVQGRRSKIRLSDINGKGDDFTDPSVIIRLPCADQQFFFRNKVVTGVLDLEGDGVPTTIEEGVVSRLLKATEIWSRVQRWAVSTPGQSVKKEIASSLTKLTGGFLDSLPSQWHYNEENLSAHTMSRSAPHFAMLHLTSFLSLIYLHRPFLQYIPLPPSAQNAPPAEATELFRAARGILDLVSQLDSTLETPMVGFAVYSAVIVAIYAKAFPWMDTQNFLSPQARSDEDHPMTSPPRQTAEDLEDEEGSEEILRKPLYLVANLSKTWSITQSLPVMLMHTYELYREVLKDSKVPWVYPTKPFIQLKAILDSYLKTPDYRAAEKKFMPTPPPKEDAAESWTAINTGAPQQQQPGQVPAPQMQQQQPQIPGQPGTPQTPAGINQPQGAPQHPMQQQPLAAEREQAPVAPMMGGPVDQPQQPQQQQVAAPRATEEPAQESLEDKLKDITLWDARDLAGFVEGSLVGKSGWLGLVLGE</sequence>
<keyword evidence="5" id="KW-0539">Nucleus</keyword>
<accession>A0A3N4IGY5</accession>
<evidence type="ECO:0000256" key="3">
    <source>
        <dbReference type="ARBA" id="ARBA00023015"/>
    </source>
</evidence>
<evidence type="ECO:0000256" key="4">
    <source>
        <dbReference type="ARBA" id="ARBA00023163"/>
    </source>
</evidence>
<feature type="region of interest" description="Disordered" evidence="6">
    <location>
        <begin position="47"/>
        <end position="100"/>
    </location>
</feature>
<dbReference type="InterPro" id="IPR007219">
    <property type="entry name" value="XnlR_reg_dom"/>
</dbReference>
<dbReference type="GO" id="GO:0003677">
    <property type="term" value="F:DNA binding"/>
    <property type="evidence" value="ECO:0007669"/>
    <property type="project" value="InterPro"/>
</dbReference>
<dbReference type="InterPro" id="IPR001138">
    <property type="entry name" value="Zn2Cys6_DnaBD"/>
</dbReference>
<dbReference type="PANTHER" id="PTHR47338">
    <property type="entry name" value="ZN(II)2CYS6 TRANSCRIPTION FACTOR (EUROFUNG)-RELATED"/>
    <property type="match status" value="1"/>
</dbReference>
<feature type="domain" description="Zn(2)-C6 fungal-type" evidence="7">
    <location>
        <begin position="6"/>
        <end position="38"/>
    </location>
</feature>
<proteinExistence type="predicted"/>
<protein>
    <recommendedName>
        <fullName evidence="7">Zn(2)-C6 fungal-type domain-containing protein</fullName>
    </recommendedName>
</protein>
<dbReference type="EMBL" id="ML119655">
    <property type="protein sequence ID" value="RPA85089.1"/>
    <property type="molecule type" value="Genomic_DNA"/>
</dbReference>
<evidence type="ECO:0000313" key="9">
    <source>
        <dbReference type="Proteomes" id="UP000275078"/>
    </source>
</evidence>
<dbReference type="PANTHER" id="PTHR47338:SF5">
    <property type="entry name" value="ZN(II)2CYS6 TRANSCRIPTION FACTOR (EUROFUNG)"/>
    <property type="match status" value="1"/>
</dbReference>
<feature type="region of interest" description="Disordered" evidence="6">
    <location>
        <begin position="581"/>
        <end position="607"/>
    </location>
</feature>
<gene>
    <name evidence="8" type="ORF">BJ508DRAFT_12961</name>
</gene>
<evidence type="ECO:0000256" key="2">
    <source>
        <dbReference type="ARBA" id="ARBA00022723"/>
    </source>
</evidence>
<dbReference type="PROSITE" id="PS00463">
    <property type="entry name" value="ZN2_CY6_FUNGAL_1"/>
    <property type="match status" value="1"/>
</dbReference>
<dbReference type="SUPFAM" id="SSF57701">
    <property type="entry name" value="Zn2/Cys6 DNA-binding domain"/>
    <property type="match status" value="1"/>
</dbReference>
<keyword evidence="2" id="KW-0479">Metal-binding</keyword>
<dbReference type="GO" id="GO:0008270">
    <property type="term" value="F:zinc ion binding"/>
    <property type="evidence" value="ECO:0007669"/>
    <property type="project" value="InterPro"/>
</dbReference>
<dbReference type="GO" id="GO:0005634">
    <property type="term" value="C:nucleus"/>
    <property type="evidence" value="ECO:0007669"/>
    <property type="project" value="UniProtKB-SubCell"/>
</dbReference>
<evidence type="ECO:0000259" key="7">
    <source>
        <dbReference type="PROSITE" id="PS50048"/>
    </source>
</evidence>
<evidence type="ECO:0000313" key="8">
    <source>
        <dbReference type="EMBL" id="RPA85089.1"/>
    </source>
</evidence>
<dbReference type="InterPro" id="IPR050815">
    <property type="entry name" value="TF_fung"/>
</dbReference>
<dbReference type="SMART" id="SM00906">
    <property type="entry name" value="Fungal_trans"/>
    <property type="match status" value="1"/>
</dbReference>